<protein>
    <recommendedName>
        <fullName evidence="3">histidine kinase</fullName>
        <ecNumber evidence="3">2.7.13.3</ecNumber>
    </recommendedName>
</protein>
<dbReference type="Proteomes" id="UP000246018">
    <property type="component" value="Unassembled WGS sequence"/>
</dbReference>
<dbReference type="Gene3D" id="3.30.565.10">
    <property type="entry name" value="Histidine kinase-like ATPase, C-terminal domain"/>
    <property type="match status" value="1"/>
</dbReference>
<evidence type="ECO:0000256" key="10">
    <source>
        <dbReference type="ARBA" id="ARBA00023136"/>
    </source>
</evidence>
<dbReference type="AlphaFoldDB" id="A0A2T8FEW5"/>
<dbReference type="InterPro" id="IPR036890">
    <property type="entry name" value="HATPase_C_sf"/>
</dbReference>
<dbReference type="CDD" id="cd00075">
    <property type="entry name" value="HATPase"/>
    <property type="match status" value="1"/>
</dbReference>
<evidence type="ECO:0000313" key="15">
    <source>
        <dbReference type="Proteomes" id="UP000246018"/>
    </source>
</evidence>
<keyword evidence="15" id="KW-1185">Reference proteome</keyword>
<dbReference type="PANTHER" id="PTHR45436:SF5">
    <property type="entry name" value="SENSOR HISTIDINE KINASE TRCS"/>
    <property type="match status" value="1"/>
</dbReference>
<feature type="transmembrane region" description="Helical" evidence="11">
    <location>
        <begin position="20"/>
        <end position="42"/>
    </location>
</feature>
<dbReference type="Gene3D" id="6.10.340.10">
    <property type="match status" value="1"/>
</dbReference>
<dbReference type="FunFam" id="3.30.565.10:FF:000006">
    <property type="entry name" value="Sensor histidine kinase WalK"/>
    <property type="match status" value="1"/>
</dbReference>
<dbReference type="InterPro" id="IPR003660">
    <property type="entry name" value="HAMP_dom"/>
</dbReference>
<dbReference type="SMART" id="SM00387">
    <property type="entry name" value="HATPase_c"/>
    <property type="match status" value="1"/>
</dbReference>
<keyword evidence="9" id="KW-0902">Two-component regulatory system</keyword>
<evidence type="ECO:0000313" key="14">
    <source>
        <dbReference type="EMBL" id="PVG84254.1"/>
    </source>
</evidence>
<dbReference type="InterPro" id="IPR050428">
    <property type="entry name" value="TCS_sensor_his_kinase"/>
</dbReference>
<keyword evidence="5" id="KW-0808">Transferase</keyword>
<evidence type="ECO:0000256" key="1">
    <source>
        <dbReference type="ARBA" id="ARBA00000085"/>
    </source>
</evidence>
<reference evidence="14 15" key="1">
    <citation type="submission" date="2018-04" db="EMBL/GenBank/DDBJ databases">
        <title>Genome of Nocardioides gansuensis WSJ-1.</title>
        <authorList>
            <person name="Wu S."/>
            <person name="Wang G."/>
        </authorList>
    </citation>
    <scope>NUCLEOTIDE SEQUENCE [LARGE SCALE GENOMIC DNA]</scope>
    <source>
        <strain evidence="14 15">WSJ-1</strain>
    </source>
</reference>
<keyword evidence="10 11" id="KW-0472">Membrane</keyword>
<dbReference type="EMBL" id="QDGZ01000001">
    <property type="protein sequence ID" value="PVG84254.1"/>
    <property type="molecule type" value="Genomic_DNA"/>
</dbReference>
<dbReference type="InterPro" id="IPR003661">
    <property type="entry name" value="HisK_dim/P_dom"/>
</dbReference>
<keyword evidence="6 11" id="KW-0812">Transmembrane</keyword>
<organism evidence="14 15">
    <name type="scientific">Nocardioides gansuensis</name>
    <dbReference type="NCBI Taxonomy" id="2138300"/>
    <lineage>
        <taxon>Bacteria</taxon>
        <taxon>Bacillati</taxon>
        <taxon>Actinomycetota</taxon>
        <taxon>Actinomycetes</taxon>
        <taxon>Propionibacteriales</taxon>
        <taxon>Nocardioidaceae</taxon>
        <taxon>Nocardioides</taxon>
    </lineage>
</organism>
<evidence type="ECO:0000256" key="9">
    <source>
        <dbReference type="ARBA" id="ARBA00023012"/>
    </source>
</evidence>
<dbReference type="InterPro" id="IPR003594">
    <property type="entry name" value="HATPase_dom"/>
</dbReference>
<evidence type="ECO:0000256" key="3">
    <source>
        <dbReference type="ARBA" id="ARBA00012438"/>
    </source>
</evidence>
<dbReference type="SUPFAM" id="SSF47384">
    <property type="entry name" value="Homodimeric domain of signal transducing histidine kinase"/>
    <property type="match status" value="1"/>
</dbReference>
<dbReference type="CDD" id="cd06225">
    <property type="entry name" value="HAMP"/>
    <property type="match status" value="1"/>
</dbReference>
<keyword evidence="8 11" id="KW-1133">Transmembrane helix</keyword>
<dbReference type="Gene3D" id="1.10.287.130">
    <property type="match status" value="1"/>
</dbReference>
<feature type="domain" description="Histidine kinase" evidence="12">
    <location>
        <begin position="250"/>
        <end position="464"/>
    </location>
</feature>
<evidence type="ECO:0000256" key="4">
    <source>
        <dbReference type="ARBA" id="ARBA00022553"/>
    </source>
</evidence>
<dbReference type="GO" id="GO:0000155">
    <property type="term" value="F:phosphorelay sensor kinase activity"/>
    <property type="evidence" value="ECO:0007669"/>
    <property type="project" value="InterPro"/>
</dbReference>
<evidence type="ECO:0000259" key="13">
    <source>
        <dbReference type="PROSITE" id="PS50885"/>
    </source>
</evidence>
<dbReference type="RefSeq" id="WP_116570384.1">
    <property type="nucleotide sequence ID" value="NZ_QDGZ01000001.1"/>
</dbReference>
<dbReference type="Pfam" id="PF00512">
    <property type="entry name" value="HisKA"/>
    <property type="match status" value="1"/>
</dbReference>
<evidence type="ECO:0000256" key="2">
    <source>
        <dbReference type="ARBA" id="ARBA00004236"/>
    </source>
</evidence>
<proteinExistence type="predicted"/>
<dbReference type="CDD" id="cd00082">
    <property type="entry name" value="HisKA"/>
    <property type="match status" value="1"/>
</dbReference>
<dbReference type="EC" id="2.7.13.3" evidence="3"/>
<evidence type="ECO:0000256" key="5">
    <source>
        <dbReference type="ARBA" id="ARBA00022679"/>
    </source>
</evidence>
<comment type="subcellular location">
    <subcellularLocation>
        <location evidence="2">Cell membrane</location>
    </subcellularLocation>
</comment>
<dbReference type="InterPro" id="IPR004358">
    <property type="entry name" value="Sig_transdc_His_kin-like_C"/>
</dbReference>
<feature type="domain" description="HAMP" evidence="13">
    <location>
        <begin position="190"/>
        <end position="242"/>
    </location>
</feature>
<evidence type="ECO:0000256" key="8">
    <source>
        <dbReference type="ARBA" id="ARBA00022989"/>
    </source>
</evidence>
<dbReference type="PROSITE" id="PS50109">
    <property type="entry name" value="HIS_KIN"/>
    <property type="match status" value="1"/>
</dbReference>
<keyword evidence="7 14" id="KW-0418">Kinase</keyword>
<dbReference type="SMART" id="SM00388">
    <property type="entry name" value="HisKA"/>
    <property type="match status" value="1"/>
</dbReference>
<evidence type="ECO:0000259" key="12">
    <source>
        <dbReference type="PROSITE" id="PS50109"/>
    </source>
</evidence>
<dbReference type="InterPro" id="IPR005467">
    <property type="entry name" value="His_kinase_dom"/>
</dbReference>
<gene>
    <name evidence="14" type="ORF">DDE18_01060</name>
</gene>
<dbReference type="PRINTS" id="PR00344">
    <property type="entry name" value="BCTRLSENSOR"/>
</dbReference>
<sequence>MPGWEDRRWHYRRSLASRVAVLTTIAVGASIAAMALGAFIMVRMQLQGALDESLLNRADKAAQSTALSELTRNKAPSWMLGAADVRIAYVDLTGPIPDVISADDGPELKLGLPEGEVAAGHRSQSVRTIVAEGGVRYRVATVQAGPNQALVLAQPLESQDKTLRKLGGVMLTFGGLGILAAALAGWGVASNGLRPVRRLTGAVEHIAVTEDLAPLAVEGDDEIARLSIAFNQMLLALAASRDRQKQLVADAGHELRTPLTSLRTNLDLLAQADDSAKDGAHGLSPEARRELLDDVRAQIAELTTLVGDLVTLARDEPSSGTVESVEMAEVVERALARVRRRAPGLTFDVQLAAWPVWGDATALERAVTNLLDNAAKWSPPGDTVTVRLGGGRLSVTDQGPGIAAKDLPHVWERFWRSEESRSMPGSGLGLAIVRQVVEQHGGSVGVESQPGAGSTFWVALPAHRAL</sequence>
<dbReference type="PROSITE" id="PS50885">
    <property type="entry name" value="HAMP"/>
    <property type="match status" value="1"/>
</dbReference>
<dbReference type="OrthoDB" id="9786919at2"/>
<evidence type="ECO:0000256" key="7">
    <source>
        <dbReference type="ARBA" id="ARBA00022777"/>
    </source>
</evidence>
<dbReference type="SMART" id="SM00304">
    <property type="entry name" value="HAMP"/>
    <property type="match status" value="1"/>
</dbReference>
<keyword evidence="4" id="KW-0597">Phosphoprotein</keyword>
<dbReference type="Pfam" id="PF00672">
    <property type="entry name" value="HAMP"/>
    <property type="match status" value="1"/>
</dbReference>
<name>A0A2T8FEW5_9ACTN</name>
<comment type="catalytic activity">
    <reaction evidence="1">
        <text>ATP + protein L-histidine = ADP + protein N-phospho-L-histidine.</text>
        <dbReference type="EC" id="2.7.13.3"/>
    </reaction>
</comment>
<dbReference type="GO" id="GO:0005886">
    <property type="term" value="C:plasma membrane"/>
    <property type="evidence" value="ECO:0007669"/>
    <property type="project" value="UniProtKB-SubCell"/>
</dbReference>
<dbReference type="PANTHER" id="PTHR45436">
    <property type="entry name" value="SENSOR HISTIDINE KINASE YKOH"/>
    <property type="match status" value="1"/>
</dbReference>
<dbReference type="SUPFAM" id="SSF55874">
    <property type="entry name" value="ATPase domain of HSP90 chaperone/DNA topoisomerase II/histidine kinase"/>
    <property type="match status" value="1"/>
</dbReference>
<dbReference type="Pfam" id="PF02518">
    <property type="entry name" value="HATPase_c"/>
    <property type="match status" value="1"/>
</dbReference>
<comment type="caution">
    <text evidence="14">The sequence shown here is derived from an EMBL/GenBank/DDBJ whole genome shotgun (WGS) entry which is preliminary data.</text>
</comment>
<evidence type="ECO:0000256" key="11">
    <source>
        <dbReference type="SAM" id="Phobius"/>
    </source>
</evidence>
<feature type="transmembrane region" description="Helical" evidence="11">
    <location>
        <begin position="166"/>
        <end position="189"/>
    </location>
</feature>
<accession>A0A2T8FEW5</accession>
<dbReference type="InterPro" id="IPR036097">
    <property type="entry name" value="HisK_dim/P_sf"/>
</dbReference>
<evidence type="ECO:0000256" key="6">
    <source>
        <dbReference type="ARBA" id="ARBA00022692"/>
    </source>
</evidence>